<protein>
    <recommendedName>
        <fullName evidence="2">Protein phosphatase 1 regulatory subunit 21</fullName>
    </recommendedName>
    <alternativeName>
        <fullName evidence="7">Coiled-coil domain-containing protein 128</fullName>
    </alternativeName>
    <alternativeName>
        <fullName evidence="8">Ferry endosomal RAB5 effector complex subunit 2</fullName>
    </alternativeName>
    <alternativeName>
        <fullName evidence="6">KLRAQ motif-containing protein 1</fullName>
    </alternativeName>
</protein>
<dbReference type="SMART" id="SM01254">
    <property type="entry name" value="KLRAQ"/>
    <property type="match status" value="1"/>
</dbReference>
<feature type="compositionally biased region" description="Basic and acidic residues" evidence="10">
    <location>
        <begin position="44"/>
        <end position="58"/>
    </location>
</feature>
<sequence length="803" mass="90955">MANVTDLQTKYSKLAQEYSKLRAQNQVLKKAVVDEQANSASLKDQLKQRDQSLRKQEQEMDSLSFRNQQLAKRVELLQEELATSEGRSKKGKGKGDSPLQPGLQTQSVFNEDLQKKIEENERLHIQFYEADEQHRKKEAELRARLQKLEGEAEEHQAVVDGLTTKYVETIERLQGDRARLELKAQTLEREAKDCRMRTEECQQQLRRCQSELSRQVKQNSSVIQEKVPFNDTKFSDYNSLNVPSHNRRHQLKARDVTSQALSFIQDLVAALLNFHTYTEQRVHIYPLDSSIEPISPLNQKFSQYLHENAAYVRPLEDSFLQLYQSITEDTVTVLETVVMLRNFAENFSSYTHFLLKILPYQLKSLEEECEAPLCTAALMAKNRELQSDMKKVTTVFEKMQNYINLLALPSVRQDAMPQSSTSAVFTQLAASLHSLHDAIKEMSKHYNQKASIEQELPTVTQKLCTTTECLLGSLGSLTSITGKIATFFSNNLDFFTSPGYSPRGCTVSLNPQQAESMLANKKKAAAYIDAIKMARPQSVPYREALSNRRILTSSTESREGLTQQVQQSQEKIARLEQEKEHWLLEAQLGKVRLEKENQRIADLETQLAAALGGSQSSQTAADGRLTQSHEEAETTQKATGKETTLCTSLVGMLCTTPTNEHVGDEESREQLIKTHYMTRVGELTTQLQISDSKAVHFHSECRALGKRLAIAEKARETLSEEVKLANENITRLQDELTTTKRSYEDQLSMMSDHLCSMNETLSKQREEIDMLKLGGKVLRREGFWLQTVLKAGSGSGGGLNVTL</sequence>
<dbReference type="InterPro" id="IPR019348">
    <property type="entry name" value="PPP1R21_six_helix"/>
</dbReference>
<dbReference type="InParanoid" id="A0A3B5Q5Y2"/>
<organism evidence="12 13">
    <name type="scientific">Xiphophorus maculatus</name>
    <name type="common">Southern platyfish</name>
    <name type="synonym">Platypoecilus maculatus</name>
    <dbReference type="NCBI Taxonomy" id="8083"/>
    <lineage>
        <taxon>Eukaryota</taxon>
        <taxon>Metazoa</taxon>
        <taxon>Chordata</taxon>
        <taxon>Craniata</taxon>
        <taxon>Vertebrata</taxon>
        <taxon>Euteleostomi</taxon>
        <taxon>Actinopterygii</taxon>
        <taxon>Neopterygii</taxon>
        <taxon>Teleostei</taxon>
        <taxon>Neoteleostei</taxon>
        <taxon>Acanthomorphata</taxon>
        <taxon>Ovalentaria</taxon>
        <taxon>Atherinomorphae</taxon>
        <taxon>Cyprinodontiformes</taxon>
        <taxon>Poeciliidae</taxon>
        <taxon>Poeciliinae</taxon>
        <taxon>Xiphophorus</taxon>
    </lineage>
</organism>
<dbReference type="Ensembl" id="ENSXMAT00000041747.1">
    <property type="protein sequence ID" value="ENSXMAP00000025644.1"/>
    <property type="gene ID" value="ENSXMAG00000010942.2"/>
</dbReference>
<keyword evidence="13" id="KW-1185">Reference proteome</keyword>
<dbReference type="OMA" id="XFSQYLH"/>
<evidence type="ECO:0000256" key="4">
    <source>
        <dbReference type="ARBA" id="ARBA00022884"/>
    </source>
</evidence>
<feature type="coiled-coil region" evidence="9">
    <location>
        <begin position="131"/>
        <end position="204"/>
    </location>
</feature>
<dbReference type="InterPro" id="IPR049372">
    <property type="entry name" value="PPP1R21_C"/>
</dbReference>
<evidence type="ECO:0000256" key="9">
    <source>
        <dbReference type="SAM" id="Coils"/>
    </source>
</evidence>
<evidence type="ECO:0000256" key="1">
    <source>
        <dbReference type="ARBA" id="ARBA00004412"/>
    </source>
</evidence>
<name>A0A3B5Q5Y2_XIPMA</name>
<feature type="domain" description="Protein phosphatase 1 regulatory subunit 21 N-terminal" evidence="11">
    <location>
        <begin position="12"/>
        <end position="113"/>
    </location>
</feature>
<dbReference type="GO" id="GO:0005769">
    <property type="term" value="C:early endosome"/>
    <property type="evidence" value="ECO:0007669"/>
    <property type="project" value="UniProtKB-SubCell"/>
</dbReference>
<reference evidence="13" key="2">
    <citation type="journal article" date="2013" name="Nat. Genet.">
        <title>The genome of the platyfish, Xiphophorus maculatus, provides insights into evolutionary adaptation and several complex traits.</title>
        <authorList>
            <person name="Schartl M."/>
            <person name="Walter R.B."/>
            <person name="Shen Y."/>
            <person name="Garcia T."/>
            <person name="Catchen J."/>
            <person name="Amores A."/>
            <person name="Braasch I."/>
            <person name="Chalopin D."/>
            <person name="Volff J.N."/>
            <person name="Lesch K.P."/>
            <person name="Bisazza A."/>
            <person name="Minx P."/>
            <person name="Hillier L."/>
            <person name="Wilson R.K."/>
            <person name="Fuerstenberg S."/>
            <person name="Boore J."/>
            <person name="Searle S."/>
            <person name="Postlethwait J.H."/>
            <person name="Warren W.C."/>
        </authorList>
    </citation>
    <scope>NUCLEOTIDE SEQUENCE [LARGE SCALE GENOMIC DNA]</scope>
    <source>
        <strain evidence="13">JP 163 A</strain>
    </source>
</reference>
<dbReference type="STRING" id="8083.ENSXMAP00000025644"/>
<dbReference type="AlphaFoldDB" id="A0A3B5Q5Y2"/>
<dbReference type="Pfam" id="PF21636">
    <property type="entry name" value="PPP1R21_C"/>
    <property type="match status" value="1"/>
</dbReference>
<evidence type="ECO:0000313" key="13">
    <source>
        <dbReference type="Proteomes" id="UP000002852"/>
    </source>
</evidence>
<accession>A0A3B5Q5Y2</accession>
<proteinExistence type="predicted"/>
<reference evidence="12" key="3">
    <citation type="submission" date="2025-08" db="UniProtKB">
        <authorList>
            <consortium name="Ensembl"/>
        </authorList>
    </citation>
    <scope>IDENTIFICATION</scope>
    <source>
        <strain evidence="12">JP 163 A</strain>
    </source>
</reference>
<keyword evidence="4" id="KW-0694">RNA-binding</keyword>
<feature type="region of interest" description="Disordered" evidence="10">
    <location>
        <begin position="611"/>
        <end position="640"/>
    </location>
</feature>
<reference evidence="12" key="4">
    <citation type="submission" date="2025-09" db="UniProtKB">
        <authorList>
            <consortium name="Ensembl"/>
        </authorList>
    </citation>
    <scope>IDENTIFICATION</scope>
    <source>
        <strain evidence="12">JP 163 A</strain>
    </source>
</reference>
<keyword evidence="5 9" id="KW-0175">Coiled coil</keyword>
<evidence type="ECO:0000256" key="10">
    <source>
        <dbReference type="SAM" id="MobiDB-lite"/>
    </source>
</evidence>
<evidence type="ECO:0000256" key="8">
    <source>
        <dbReference type="ARBA" id="ARBA00044824"/>
    </source>
</evidence>
<dbReference type="GO" id="GO:0016020">
    <property type="term" value="C:membrane"/>
    <property type="evidence" value="ECO:0007669"/>
    <property type="project" value="TreeGrafter"/>
</dbReference>
<evidence type="ECO:0000256" key="2">
    <source>
        <dbReference type="ARBA" id="ARBA00020102"/>
    </source>
</evidence>
<feature type="region of interest" description="Disordered" evidence="10">
    <location>
        <begin position="35"/>
        <end position="63"/>
    </location>
</feature>
<keyword evidence="3" id="KW-0967">Endosome</keyword>
<feature type="coiled-coil region" evidence="9">
    <location>
        <begin position="701"/>
        <end position="742"/>
    </location>
</feature>
<evidence type="ECO:0000256" key="6">
    <source>
        <dbReference type="ARBA" id="ARBA00031361"/>
    </source>
</evidence>
<dbReference type="GO" id="GO:0003723">
    <property type="term" value="F:RNA binding"/>
    <property type="evidence" value="ECO:0007669"/>
    <property type="project" value="UniProtKB-KW"/>
</dbReference>
<dbReference type="PANTHER" id="PTHR21448">
    <property type="entry name" value="SMOOTH MUSCLE MYOSIN HEAVY CHAIN-RELATED"/>
    <property type="match status" value="1"/>
</dbReference>
<evidence type="ECO:0000313" key="12">
    <source>
        <dbReference type="Ensembl" id="ENSXMAP00000025644.1"/>
    </source>
</evidence>
<dbReference type="PANTHER" id="PTHR21448:SF0">
    <property type="entry name" value="PROTEIN PHOSPHATASE 1 REGULATORY SUBUNIT 21"/>
    <property type="match status" value="1"/>
</dbReference>
<evidence type="ECO:0000256" key="3">
    <source>
        <dbReference type="ARBA" id="ARBA00022753"/>
    </source>
</evidence>
<dbReference type="Pfam" id="PF10212">
    <property type="entry name" value="PPP1R21_helical"/>
    <property type="match status" value="1"/>
</dbReference>
<dbReference type="GeneTree" id="ENSGT00390000006820"/>
<dbReference type="Pfam" id="PF10205">
    <property type="entry name" value="KLRAQ"/>
    <property type="match status" value="1"/>
</dbReference>
<dbReference type="InterPro" id="IPR040024">
    <property type="entry name" value="PPP1R21"/>
</dbReference>
<dbReference type="Proteomes" id="UP000002852">
    <property type="component" value="Unassembled WGS sequence"/>
</dbReference>
<evidence type="ECO:0000259" key="11">
    <source>
        <dbReference type="SMART" id="SM01254"/>
    </source>
</evidence>
<dbReference type="InterPro" id="IPR019343">
    <property type="entry name" value="PPP1R21_N"/>
</dbReference>
<feature type="region of interest" description="Disordered" evidence="10">
    <location>
        <begin position="82"/>
        <end position="104"/>
    </location>
</feature>
<evidence type="ECO:0000256" key="5">
    <source>
        <dbReference type="ARBA" id="ARBA00023054"/>
    </source>
</evidence>
<comment type="subcellular location">
    <subcellularLocation>
        <location evidence="1">Early endosome</location>
    </subcellularLocation>
</comment>
<evidence type="ECO:0000256" key="7">
    <source>
        <dbReference type="ARBA" id="ARBA00031617"/>
    </source>
</evidence>
<reference evidence="13" key="1">
    <citation type="submission" date="2012-01" db="EMBL/GenBank/DDBJ databases">
        <authorList>
            <person name="Walter R."/>
            <person name="Schartl M."/>
            <person name="Warren W."/>
        </authorList>
    </citation>
    <scope>NUCLEOTIDE SEQUENCE [LARGE SCALE GENOMIC DNA]</scope>
    <source>
        <strain evidence="13">JP 163 A</strain>
    </source>
</reference>
<dbReference type="FunCoup" id="A0A3B5Q5Y2">
    <property type="interactions" value="738"/>
</dbReference>